<dbReference type="AlphaFoldDB" id="A0A166F815"/>
<name>A0A166F815_9AGAM</name>
<dbReference type="Proteomes" id="UP000076532">
    <property type="component" value="Unassembled WGS sequence"/>
</dbReference>
<sequence length="86" mass="9385">MRTHFDRQQRPSVVVPLTLSPQPHHLSCSVLAIKLPRIDCSAIEIGAVVSQSSRPLAVPALMCTPSPHTSHMYPQIPHARPPAAHI</sequence>
<proteinExistence type="predicted"/>
<dbReference type="EMBL" id="KV417592">
    <property type="protein sequence ID" value="KZP16531.1"/>
    <property type="molecule type" value="Genomic_DNA"/>
</dbReference>
<evidence type="ECO:0000313" key="1">
    <source>
        <dbReference type="EMBL" id="KZP16531.1"/>
    </source>
</evidence>
<keyword evidence="2" id="KW-1185">Reference proteome</keyword>
<protein>
    <submittedName>
        <fullName evidence="1">Uncharacterized protein</fullName>
    </submittedName>
</protein>
<gene>
    <name evidence="1" type="ORF">FIBSPDRAFT_865861</name>
</gene>
<reference evidence="1 2" key="1">
    <citation type="journal article" date="2016" name="Mol. Biol. Evol.">
        <title>Comparative Genomics of Early-Diverging Mushroom-Forming Fungi Provides Insights into the Origins of Lignocellulose Decay Capabilities.</title>
        <authorList>
            <person name="Nagy L.G."/>
            <person name="Riley R."/>
            <person name="Tritt A."/>
            <person name="Adam C."/>
            <person name="Daum C."/>
            <person name="Floudas D."/>
            <person name="Sun H."/>
            <person name="Yadav J.S."/>
            <person name="Pangilinan J."/>
            <person name="Larsson K.H."/>
            <person name="Matsuura K."/>
            <person name="Barry K."/>
            <person name="Labutti K."/>
            <person name="Kuo R."/>
            <person name="Ohm R.A."/>
            <person name="Bhattacharya S.S."/>
            <person name="Shirouzu T."/>
            <person name="Yoshinaga Y."/>
            <person name="Martin F.M."/>
            <person name="Grigoriev I.V."/>
            <person name="Hibbett D.S."/>
        </authorList>
    </citation>
    <scope>NUCLEOTIDE SEQUENCE [LARGE SCALE GENOMIC DNA]</scope>
    <source>
        <strain evidence="1 2">CBS 109695</strain>
    </source>
</reference>
<evidence type="ECO:0000313" key="2">
    <source>
        <dbReference type="Proteomes" id="UP000076532"/>
    </source>
</evidence>
<organism evidence="1 2">
    <name type="scientific">Athelia psychrophila</name>
    <dbReference type="NCBI Taxonomy" id="1759441"/>
    <lineage>
        <taxon>Eukaryota</taxon>
        <taxon>Fungi</taxon>
        <taxon>Dikarya</taxon>
        <taxon>Basidiomycota</taxon>
        <taxon>Agaricomycotina</taxon>
        <taxon>Agaricomycetes</taxon>
        <taxon>Agaricomycetidae</taxon>
        <taxon>Atheliales</taxon>
        <taxon>Atheliaceae</taxon>
        <taxon>Athelia</taxon>
    </lineage>
</organism>
<accession>A0A166F815</accession>